<evidence type="ECO:0000256" key="8">
    <source>
        <dbReference type="ARBA" id="ARBA00023077"/>
    </source>
</evidence>
<organism evidence="16 17">
    <name type="scientific">Methylobacter tundripaludum (strain ATCC BAA-1195 / DSM 17260 / SV96)</name>
    <dbReference type="NCBI Taxonomy" id="697282"/>
    <lineage>
        <taxon>Bacteria</taxon>
        <taxon>Pseudomonadati</taxon>
        <taxon>Pseudomonadota</taxon>
        <taxon>Gammaproteobacteria</taxon>
        <taxon>Methylococcales</taxon>
        <taxon>Methylococcaceae</taxon>
        <taxon>Methylobacter</taxon>
    </lineage>
</organism>
<keyword evidence="8 12" id="KW-0798">TonB box</keyword>
<dbReference type="EMBL" id="JH109152">
    <property type="protein sequence ID" value="EGW22823.1"/>
    <property type="molecule type" value="Genomic_DNA"/>
</dbReference>
<keyword evidence="5 11" id="KW-0812">Transmembrane</keyword>
<dbReference type="HOGENOM" id="CLU_014873_0_0_6"/>
<keyword evidence="17" id="KW-1185">Reference proteome</keyword>
<evidence type="ECO:0000256" key="2">
    <source>
        <dbReference type="ARBA" id="ARBA00022448"/>
    </source>
</evidence>
<dbReference type="GO" id="GO:0008236">
    <property type="term" value="F:serine-type peptidase activity"/>
    <property type="evidence" value="ECO:0007669"/>
    <property type="project" value="UniProtKB-KW"/>
</dbReference>
<proteinExistence type="inferred from homology"/>
<dbReference type="STRING" id="697282.Mettu_1653"/>
<evidence type="ECO:0000256" key="13">
    <source>
        <dbReference type="SAM" id="MobiDB-lite"/>
    </source>
</evidence>
<keyword evidence="7" id="KW-0720">Serine protease</keyword>
<dbReference type="InterPro" id="IPR023828">
    <property type="entry name" value="Peptidase_S8_Ser-AS"/>
</dbReference>
<gene>
    <name evidence="16" type="ORF">Mettu_1653</name>
</gene>
<dbReference type="Gene3D" id="2.170.130.10">
    <property type="entry name" value="TonB-dependent receptor, plug domain"/>
    <property type="match status" value="1"/>
</dbReference>
<keyword evidence="10 11" id="KW-0998">Cell outer membrane</keyword>
<dbReference type="PANTHER" id="PTHR30069:SF49">
    <property type="entry name" value="OUTER MEMBRANE PROTEIN C"/>
    <property type="match status" value="1"/>
</dbReference>
<feature type="region of interest" description="Disordered" evidence="13">
    <location>
        <begin position="232"/>
        <end position="252"/>
    </location>
</feature>
<evidence type="ECO:0000256" key="1">
    <source>
        <dbReference type="ARBA" id="ARBA00004571"/>
    </source>
</evidence>
<dbReference type="InterPro" id="IPR000531">
    <property type="entry name" value="Beta-barrel_TonB"/>
</dbReference>
<reference evidence="16 17" key="1">
    <citation type="submission" date="2011-06" db="EMBL/GenBank/DDBJ databases">
        <title>Genomic sequence of Methylobacter tundripaludum SV96.</title>
        <authorList>
            <consortium name="US DOE Joint Genome Institute"/>
            <person name="Lucas S."/>
            <person name="Han J."/>
            <person name="Lapidus A."/>
            <person name="Cheng J.-F."/>
            <person name="Goodwin L."/>
            <person name="Pitluck S."/>
            <person name="Held B."/>
            <person name="Detter J.C."/>
            <person name="Han C."/>
            <person name="Tapia R."/>
            <person name="Land M."/>
            <person name="Hauser L."/>
            <person name="Kyrpides N."/>
            <person name="Ivanova N."/>
            <person name="Ovchinnikova G."/>
            <person name="Pagani I."/>
            <person name="Klotz M.G."/>
            <person name="Dispirito A.A."/>
            <person name="Murrell J.C."/>
            <person name="Dunfield P."/>
            <person name="Kalyuzhnaya M.G."/>
            <person name="Svenning M."/>
            <person name="Trotsenko Y.A."/>
            <person name="Stein L.Y."/>
            <person name="Woyke T."/>
        </authorList>
    </citation>
    <scope>NUCLEOTIDE SEQUENCE [LARGE SCALE GENOMIC DNA]</scope>
    <source>
        <strain evidence="17">ATCC BAA-1195 / DSM 17260 / SV96</strain>
    </source>
</reference>
<dbReference type="SUPFAM" id="SSF56935">
    <property type="entry name" value="Porins"/>
    <property type="match status" value="1"/>
</dbReference>
<keyword evidence="16" id="KW-0675">Receptor</keyword>
<evidence type="ECO:0000259" key="14">
    <source>
        <dbReference type="Pfam" id="PF00593"/>
    </source>
</evidence>
<dbReference type="InterPro" id="IPR012910">
    <property type="entry name" value="Plug_dom"/>
</dbReference>
<dbReference type="Proteomes" id="UP000004664">
    <property type="component" value="Unassembled WGS sequence"/>
</dbReference>
<feature type="domain" description="TonB-dependent receptor plug" evidence="15">
    <location>
        <begin position="88"/>
        <end position="178"/>
    </location>
</feature>
<protein>
    <submittedName>
        <fullName evidence="16">TonB-dependent receptor</fullName>
    </submittedName>
</protein>
<evidence type="ECO:0000256" key="10">
    <source>
        <dbReference type="ARBA" id="ARBA00023237"/>
    </source>
</evidence>
<accession>G3IV27</accession>
<evidence type="ECO:0000256" key="11">
    <source>
        <dbReference type="PROSITE-ProRule" id="PRU01360"/>
    </source>
</evidence>
<comment type="subcellular location">
    <subcellularLocation>
        <location evidence="1 11">Cell outer membrane</location>
        <topology evidence="1 11">Multi-pass membrane protein</topology>
    </subcellularLocation>
</comment>
<dbReference type="PANTHER" id="PTHR30069">
    <property type="entry name" value="TONB-DEPENDENT OUTER MEMBRANE RECEPTOR"/>
    <property type="match status" value="1"/>
</dbReference>
<feature type="domain" description="TonB-dependent receptor-like beta-barrel" evidence="14">
    <location>
        <begin position="248"/>
        <end position="745"/>
    </location>
</feature>
<dbReference type="Pfam" id="PF00593">
    <property type="entry name" value="TonB_dep_Rec_b-barrel"/>
    <property type="match status" value="1"/>
</dbReference>
<dbReference type="InterPro" id="IPR039426">
    <property type="entry name" value="TonB-dep_rcpt-like"/>
</dbReference>
<dbReference type="OrthoDB" id="5332150at2"/>
<keyword evidence="4" id="KW-0645">Protease</keyword>
<keyword evidence="6" id="KW-0378">Hydrolase</keyword>
<dbReference type="RefSeq" id="WP_006890792.1">
    <property type="nucleotide sequence ID" value="NZ_JH109152.1"/>
</dbReference>
<dbReference type="Gene3D" id="2.40.170.20">
    <property type="entry name" value="TonB-dependent receptor, beta-barrel domain"/>
    <property type="match status" value="1"/>
</dbReference>
<dbReference type="AlphaFoldDB" id="G3IV27"/>
<name>G3IV27_METTV</name>
<evidence type="ECO:0000256" key="4">
    <source>
        <dbReference type="ARBA" id="ARBA00022670"/>
    </source>
</evidence>
<dbReference type="InterPro" id="IPR037066">
    <property type="entry name" value="Plug_dom_sf"/>
</dbReference>
<dbReference type="InterPro" id="IPR036942">
    <property type="entry name" value="Beta-barrel_TonB_sf"/>
</dbReference>
<dbReference type="eggNOG" id="COG4771">
    <property type="taxonomic scope" value="Bacteria"/>
</dbReference>
<evidence type="ECO:0000259" key="15">
    <source>
        <dbReference type="Pfam" id="PF07715"/>
    </source>
</evidence>
<keyword evidence="9 11" id="KW-0472">Membrane</keyword>
<evidence type="ECO:0000256" key="5">
    <source>
        <dbReference type="ARBA" id="ARBA00022692"/>
    </source>
</evidence>
<dbReference type="PROSITE" id="PS00138">
    <property type="entry name" value="SUBTILASE_SER"/>
    <property type="match status" value="1"/>
</dbReference>
<keyword evidence="3 11" id="KW-1134">Transmembrane beta strand</keyword>
<evidence type="ECO:0000256" key="12">
    <source>
        <dbReference type="RuleBase" id="RU003357"/>
    </source>
</evidence>
<comment type="similarity">
    <text evidence="11 12">Belongs to the TonB-dependent receptor family.</text>
</comment>
<evidence type="ECO:0000256" key="9">
    <source>
        <dbReference type="ARBA" id="ARBA00023136"/>
    </source>
</evidence>
<dbReference type="GO" id="GO:0044718">
    <property type="term" value="P:siderophore transmembrane transport"/>
    <property type="evidence" value="ECO:0007669"/>
    <property type="project" value="TreeGrafter"/>
</dbReference>
<dbReference type="PROSITE" id="PS52016">
    <property type="entry name" value="TONB_DEPENDENT_REC_3"/>
    <property type="match status" value="1"/>
</dbReference>
<dbReference type="GO" id="GO:0009279">
    <property type="term" value="C:cell outer membrane"/>
    <property type="evidence" value="ECO:0007669"/>
    <property type="project" value="UniProtKB-SubCell"/>
</dbReference>
<dbReference type="Pfam" id="PF07715">
    <property type="entry name" value="Plug"/>
    <property type="match status" value="1"/>
</dbReference>
<dbReference type="GO" id="GO:0015344">
    <property type="term" value="F:siderophore uptake transmembrane transporter activity"/>
    <property type="evidence" value="ECO:0007669"/>
    <property type="project" value="TreeGrafter"/>
</dbReference>
<evidence type="ECO:0000256" key="6">
    <source>
        <dbReference type="ARBA" id="ARBA00022801"/>
    </source>
</evidence>
<dbReference type="GO" id="GO:0006508">
    <property type="term" value="P:proteolysis"/>
    <property type="evidence" value="ECO:0007669"/>
    <property type="project" value="UniProtKB-KW"/>
</dbReference>
<evidence type="ECO:0000256" key="3">
    <source>
        <dbReference type="ARBA" id="ARBA00022452"/>
    </source>
</evidence>
<keyword evidence="2 11" id="KW-0813">Transport</keyword>
<evidence type="ECO:0000256" key="7">
    <source>
        <dbReference type="ARBA" id="ARBA00022825"/>
    </source>
</evidence>
<evidence type="ECO:0000313" key="16">
    <source>
        <dbReference type="EMBL" id="EGW22823.1"/>
    </source>
</evidence>
<evidence type="ECO:0000313" key="17">
    <source>
        <dbReference type="Proteomes" id="UP000004664"/>
    </source>
</evidence>
<sequence length="796" mass="87572">MKAFNSFTHPCFPLKPIANAVSAQARYGGIIGVLPLCLATSVMAAENPQDQPTEQNAVVLEKLIVTGKFPSMKNLGTSEMEADILDSKRAAISDTAKLLEDTPGVSLYGAGGVSSLPVIHGLNDDRVKIDINGMTLTSACANHMNPPLSYIDRSNIGKITILSGVTPVSLGGDSIGGTISIQTPDPVFAEPGKDILLDGSASSFYRSNGDAFGGSIAAGVANRNVRLEYAGSHTESRNYRDGNGQAVQSSAYENQNHSAALSFKTDDHLVVIRGGQQHMPFQGFPNQRMDLTNNDSIFGNILHKGTFDWGNLESKFYIESTQHSMDMGQDKHKQFLDGSVTGGGFAPPNDQMPMETRGRNLGYKIQAEIPFSERDTFRIGNEYHNNRLNDFWPAVHSNLTGPTPPGAYWMMAPETYININNGERERIGFFGEWEANWTAQWKSQLGLRYDHTSTDTGNVQPYNPNLLGTSIAAPDAAGARTDLNAANAFNARDHKRNNDTFDVTALVQYTPNDLSQYELGYARKNRAPNLYERYTWGARNMDMAMIGWHGDGNGYIGNMDLTEETAHTVSFTAAFHEPKSSLWEFSATPYFTYVNNFIDADRCRSTSTAAASGCKATPQTATNSFVYLQYANHDARLWGADVSGRAQLYKDKKLGEFATHTTMSYVRGERMDGGNLYHMMPFNMKLSLDHRLSNWQSALEMQFVDSKSDVQAIRNETQTPSYVLLNARTGYEWGKVRLDVGLDNVLDKQYYQPLAGAYLGDRYGMNPTAAANVTVPWGRNIAGMGRSAFVGITIKY</sequence>